<evidence type="ECO:0000313" key="2">
    <source>
        <dbReference type="Proteomes" id="UP000886842"/>
    </source>
</evidence>
<sequence length="291" mass="32141">MSRPSSPRPKVLVVGWDGVRDDVLRELRPATIGAIADNNGHWWSTTQPDVDVAPTKTAVGWSTMLSGVWPDQHQVLSNEGEHHLFHRTPDMLSRAHGADPSLTTYGAASALIFGSEYGPGPLLGTGVNTLNWFDRREYPRGFADSDQLVIDAAEQHLGEHGPDFSFVYFGETDSAAHDHGVGEEYRAAIGRQDERLARMVRAIESRASFAEEQWLVILTTDHGHLDGGGHGGGSWQERQTYVVAGFLGDAPQVTWAEEAENIDIAPTAWHHLGVEPDRRWPCRGRSLLNRR</sequence>
<dbReference type="SUPFAM" id="SSF53649">
    <property type="entry name" value="Alkaline phosphatase-like"/>
    <property type="match status" value="1"/>
</dbReference>
<proteinExistence type="predicted"/>
<dbReference type="Pfam" id="PF01663">
    <property type="entry name" value="Phosphodiest"/>
    <property type="match status" value="1"/>
</dbReference>
<dbReference type="EMBL" id="DVLP01000236">
    <property type="protein sequence ID" value="HIT75474.1"/>
    <property type="molecule type" value="Genomic_DNA"/>
</dbReference>
<dbReference type="Gene3D" id="3.40.720.10">
    <property type="entry name" value="Alkaline Phosphatase, subunit A"/>
    <property type="match status" value="1"/>
</dbReference>
<dbReference type="Proteomes" id="UP000886842">
    <property type="component" value="Unassembled WGS sequence"/>
</dbReference>
<dbReference type="PANTHER" id="PTHR10151">
    <property type="entry name" value="ECTONUCLEOTIDE PYROPHOSPHATASE/PHOSPHODIESTERASE"/>
    <property type="match status" value="1"/>
</dbReference>
<reference evidence="1" key="2">
    <citation type="journal article" date="2021" name="PeerJ">
        <title>Extensive microbial diversity within the chicken gut microbiome revealed by metagenomics and culture.</title>
        <authorList>
            <person name="Gilroy R."/>
            <person name="Ravi A."/>
            <person name="Getino M."/>
            <person name="Pursley I."/>
            <person name="Horton D.L."/>
            <person name="Alikhan N.F."/>
            <person name="Baker D."/>
            <person name="Gharbi K."/>
            <person name="Hall N."/>
            <person name="Watson M."/>
            <person name="Adriaenssens E.M."/>
            <person name="Foster-Nyarko E."/>
            <person name="Jarju S."/>
            <person name="Secka A."/>
            <person name="Antonio M."/>
            <person name="Oren A."/>
            <person name="Chaudhuri R.R."/>
            <person name="La Ragione R."/>
            <person name="Hildebrand F."/>
            <person name="Pallen M.J."/>
        </authorList>
    </citation>
    <scope>NUCLEOTIDE SEQUENCE</scope>
    <source>
        <strain evidence="1">ChiGjej1B1-24693</strain>
    </source>
</reference>
<dbReference type="AlphaFoldDB" id="A0A9D1GXV1"/>
<organism evidence="1 2">
    <name type="scientific">Candidatus Avipropionibacterium avicola</name>
    <dbReference type="NCBI Taxonomy" id="2840701"/>
    <lineage>
        <taxon>Bacteria</taxon>
        <taxon>Bacillati</taxon>
        <taxon>Actinomycetota</taxon>
        <taxon>Actinomycetes</taxon>
        <taxon>Propionibacteriales</taxon>
        <taxon>Propionibacteriaceae</taxon>
        <taxon>Propionibacteriaceae incertae sedis</taxon>
        <taxon>Candidatus Avipropionibacterium</taxon>
    </lineage>
</organism>
<reference evidence="1" key="1">
    <citation type="submission" date="2020-10" db="EMBL/GenBank/DDBJ databases">
        <authorList>
            <person name="Gilroy R."/>
        </authorList>
    </citation>
    <scope>NUCLEOTIDE SEQUENCE</scope>
    <source>
        <strain evidence="1">ChiGjej1B1-24693</strain>
    </source>
</reference>
<dbReference type="PANTHER" id="PTHR10151:SF120">
    <property type="entry name" value="BIS(5'-ADENOSYL)-TRIPHOSPHATASE"/>
    <property type="match status" value="1"/>
</dbReference>
<protein>
    <submittedName>
        <fullName evidence="1">Alkaline phosphatase family protein</fullName>
    </submittedName>
</protein>
<evidence type="ECO:0000313" key="1">
    <source>
        <dbReference type="EMBL" id="HIT75474.1"/>
    </source>
</evidence>
<name>A0A9D1GXV1_9ACTN</name>
<accession>A0A9D1GXV1</accession>
<dbReference type="GO" id="GO:0016787">
    <property type="term" value="F:hydrolase activity"/>
    <property type="evidence" value="ECO:0007669"/>
    <property type="project" value="UniProtKB-ARBA"/>
</dbReference>
<gene>
    <name evidence="1" type="ORF">IAA98_07810</name>
</gene>
<comment type="caution">
    <text evidence="1">The sequence shown here is derived from an EMBL/GenBank/DDBJ whole genome shotgun (WGS) entry which is preliminary data.</text>
</comment>
<dbReference type="InterPro" id="IPR002591">
    <property type="entry name" value="Phosphodiest/P_Trfase"/>
</dbReference>
<dbReference type="InterPro" id="IPR017850">
    <property type="entry name" value="Alkaline_phosphatase_core_sf"/>
</dbReference>